<evidence type="ECO:0000313" key="3">
    <source>
        <dbReference type="Proteomes" id="UP001230951"/>
    </source>
</evidence>
<evidence type="ECO:0000313" key="4">
    <source>
        <dbReference type="Proteomes" id="UP001242995"/>
    </source>
</evidence>
<gene>
    <name evidence="1" type="ORF">J2S90_002594</name>
    <name evidence="2" type="ORF">J2S93_000044</name>
</gene>
<sequence length="116" mass="12443">MPESSRQILDAILRTIGRSCPLVIPHAAPVLEEEDAEDTPEHLSAKAALSRHWRRYGFVPVAKDYMVFGAAFTPGPAYKPQPSVTLGSAGDVIDLDAITGGARVPVNLDEFGDASR</sequence>
<protein>
    <submittedName>
        <fullName evidence="1">Uncharacterized protein</fullName>
    </submittedName>
</protein>
<evidence type="ECO:0000313" key="1">
    <source>
        <dbReference type="EMBL" id="MDP9905623.1"/>
    </source>
</evidence>
<accession>A0AAW8DGB2</accession>
<dbReference type="Proteomes" id="UP001242995">
    <property type="component" value="Unassembled WGS sequence"/>
</dbReference>
<comment type="caution">
    <text evidence="1">The sequence shown here is derived from an EMBL/GenBank/DDBJ whole genome shotgun (WGS) entry which is preliminary data.</text>
</comment>
<dbReference type="AlphaFoldDB" id="A0AAW8DGB2"/>
<dbReference type="EMBL" id="JAUSTF010000001">
    <property type="protein sequence ID" value="MDQ0178637.1"/>
    <property type="molecule type" value="Genomic_DNA"/>
</dbReference>
<reference evidence="1 3" key="1">
    <citation type="submission" date="2023-07" db="EMBL/GenBank/DDBJ databases">
        <title>Sorghum-associated microbial communities from plants grown in Nebraska, USA.</title>
        <authorList>
            <person name="Schachtman D."/>
        </authorList>
    </citation>
    <scope>NUCLEOTIDE SEQUENCE</scope>
    <source>
        <strain evidence="1">DS1006</strain>
        <strain evidence="2 3">DS1016</strain>
    </source>
</reference>
<proteinExistence type="predicted"/>
<dbReference type="RefSeq" id="WP_306961771.1">
    <property type="nucleotide sequence ID" value="NZ_JAUSRG010000006.1"/>
</dbReference>
<keyword evidence="3" id="KW-1185">Reference proteome</keyword>
<evidence type="ECO:0000313" key="2">
    <source>
        <dbReference type="EMBL" id="MDQ0178637.1"/>
    </source>
</evidence>
<dbReference type="EMBL" id="JAUSRG010000006">
    <property type="protein sequence ID" value="MDP9905623.1"/>
    <property type="molecule type" value="Genomic_DNA"/>
</dbReference>
<name>A0AAW8DGB2_9MICC</name>
<organism evidence="1 4">
    <name type="scientific">Arthrobacter bambusae</name>
    <dbReference type="NCBI Taxonomy" id="1338426"/>
    <lineage>
        <taxon>Bacteria</taxon>
        <taxon>Bacillati</taxon>
        <taxon>Actinomycetota</taxon>
        <taxon>Actinomycetes</taxon>
        <taxon>Micrococcales</taxon>
        <taxon>Micrococcaceae</taxon>
        <taxon>Arthrobacter</taxon>
    </lineage>
</organism>
<dbReference type="Proteomes" id="UP001230951">
    <property type="component" value="Unassembled WGS sequence"/>
</dbReference>